<comment type="similarity">
    <text evidence="13">Belongs to the calsyntenin family.</text>
</comment>
<evidence type="ECO:0000256" key="6">
    <source>
        <dbReference type="ARBA" id="ARBA00022889"/>
    </source>
</evidence>
<dbReference type="GO" id="GO:0009986">
    <property type="term" value="C:cell surface"/>
    <property type="evidence" value="ECO:0007669"/>
    <property type="project" value="TreeGrafter"/>
</dbReference>
<keyword evidence="8" id="KW-0770">Synapse</keyword>
<protein>
    <recommendedName>
        <fullName evidence="18">Cadherin domain-containing protein</fullName>
    </recommendedName>
</protein>
<reference evidence="19 20" key="1">
    <citation type="submission" date="2018-04" db="EMBL/GenBank/DDBJ databases">
        <title>The genome of golden apple snail Pomacea canaliculata provides insight into stress tolerance and invasive adaptation.</title>
        <authorList>
            <person name="Liu C."/>
            <person name="Liu B."/>
            <person name="Ren Y."/>
            <person name="Zhang Y."/>
            <person name="Wang H."/>
            <person name="Li S."/>
            <person name="Jiang F."/>
            <person name="Yin L."/>
            <person name="Zhang G."/>
            <person name="Qian W."/>
            <person name="Fan W."/>
        </authorList>
    </citation>
    <scope>NUCLEOTIDE SEQUENCE [LARGE SCALE GENOMIC DNA]</scope>
    <source>
        <strain evidence="19">SZHN2017</strain>
        <tissue evidence="19">Muscle</tissue>
    </source>
</reference>
<dbReference type="SUPFAM" id="SSF49899">
    <property type="entry name" value="Concanavalin A-like lectins/glucanases"/>
    <property type="match status" value="1"/>
</dbReference>
<dbReference type="GO" id="GO:0050806">
    <property type="term" value="P:positive regulation of synaptic transmission"/>
    <property type="evidence" value="ECO:0007669"/>
    <property type="project" value="TreeGrafter"/>
</dbReference>
<evidence type="ECO:0000256" key="8">
    <source>
        <dbReference type="ARBA" id="ARBA00023018"/>
    </source>
</evidence>
<feature type="region of interest" description="Disordered" evidence="15">
    <location>
        <begin position="910"/>
        <end position="959"/>
    </location>
</feature>
<sequence>MMRINVIVLVISSTVMGMSEPNAYPPQIISPIQSRSGRPEIHGIIGEDQTIVKLQHPLLATDADKIGGASFICKFVVKENKKHPRKRSPGEGEIRVKEGMHLDFEQQSHYRFYIAAEDCGSPPQQSEKAVVLIKVKDVDEFAPRFENSSYTVEIEEGKMYDEIIKLRTIDEDSSETFHSICSFEVITPDVPFYVTTDGALRNTEVLDYSLHRNYILKVVATDCGQRKSSPVFVNILVKEQCHNGWQDVPTEVSYTAGSGRKKIAENAQLRLCDKACTPEQLTVKVSLTTKHIGKGCDRDTYSITSQRKLCGASGESVDLLPSPSEADWTKNLPTDDGHVMDQIFSFDGQSNAVEVPAGHFDHQLGDHFTISMWMKHDFPEGGPVNVHHSGPKEHVLCMSDGDGMNRHHYALWVHGEKLIFLLRQEGKTGADMEVFKPAEFRWRIPQVNDNEWHHYAISVDFPDVRLYMDGNLLLTDSNNFEVIDDWPLHKTHRVHSTKLVVGACWQGAETTFKDFFRGYLAGLSVLKGKTESERVIKCLHNCKENLDFHALGDMSAGTVVSFNSDMTEFTVFSKSLSEVEKILREVTYVNARAYPTPGRRDLHIESTVTCKGQEQVLPAVNSYIMVKEPPKAVIVISGAANLTRLVYEFERGLRIFQDVHIYSTSQSSSSIEEEEEYDDDDEEDKEKLLLLIQVTEDGKKQDQFFIDTCRVEADPPLDLFVEHLSLPTHLMENRGLVWTETNDGVVVINADKIEYYEEVIRDIHYYHNEPSKLSNRTLTLSCTSQNGRFISNKFVVRLVALHEVHDRPSFANAQAAPVAHVQQSLVSSVNQERHAAATSTSNLGMAAIIVVCVGFLLFMIILGVVRIRAAHRRTQVVHVEEKQEMEWDNSALNITVNPVEQEIFEYEDNTHQSFHDDSETDDDESSMQGDYGESSEDEPQETNKAPTNDLEWDHSNLGF</sequence>
<feature type="domain" description="Cadherin" evidence="18">
    <location>
        <begin position="102"/>
        <end position="145"/>
    </location>
</feature>
<dbReference type="Pfam" id="PF13385">
    <property type="entry name" value="Laminin_G_3"/>
    <property type="match status" value="1"/>
</dbReference>
<evidence type="ECO:0000256" key="1">
    <source>
        <dbReference type="ARBA" id="ARBA00022475"/>
    </source>
</evidence>
<feature type="domain" description="Cadherin" evidence="18">
    <location>
        <begin position="146"/>
        <end position="251"/>
    </location>
</feature>
<accession>A0A2T7PT54</accession>
<gene>
    <name evidence="19" type="ORF">C0Q70_03591</name>
</gene>
<dbReference type="OrthoDB" id="10012272at2759"/>
<dbReference type="PROSITE" id="PS50268">
    <property type="entry name" value="CADHERIN_2"/>
    <property type="match status" value="2"/>
</dbReference>
<dbReference type="GO" id="GO:0051965">
    <property type="term" value="P:positive regulation of synapse assembly"/>
    <property type="evidence" value="ECO:0007669"/>
    <property type="project" value="TreeGrafter"/>
</dbReference>
<dbReference type="CDD" id="cd11304">
    <property type="entry name" value="Cadherin_repeat"/>
    <property type="match status" value="2"/>
</dbReference>
<evidence type="ECO:0000256" key="15">
    <source>
        <dbReference type="SAM" id="MobiDB-lite"/>
    </source>
</evidence>
<dbReference type="SUPFAM" id="SSF49313">
    <property type="entry name" value="Cadherin-like"/>
    <property type="match status" value="2"/>
</dbReference>
<evidence type="ECO:0000256" key="14">
    <source>
        <dbReference type="PROSITE-ProRule" id="PRU00043"/>
    </source>
</evidence>
<evidence type="ECO:0000256" key="2">
    <source>
        <dbReference type="ARBA" id="ARBA00022692"/>
    </source>
</evidence>
<dbReference type="InterPro" id="IPR045588">
    <property type="entry name" value="CLSTN_C"/>
</dbReference>
<feature type="signal peptide" evidence="17">
    <location>
        <begin position="1"/>
        <end position="17"/>
    </location>
</feature>
<dbReference type="InterPro" id="IPR015919">
    <property type="entry name" value="Cadherin-like_sf"/>
</dbReference>
<evidence type="ECO:0000256" key="4">
    <source>
        <dbReference type="ARBA" id="ARBA00022737"/>
    </source>
</evidence>
<comment type="caution">
    <text evidence="19">The sequence shown here is derived from an EMBL/GenBank/DDBJ whole genome shotgun (WGS) entry which is preliminary data.</text>
</comment>
<dbReference type="GO" id="GO:0005509">
    <property type="term" value="F:calcium ion binding"/>
    <property type="evidence" value="ECO:0007669"/>
    <property type="project" value="UniProtKB-UniRule"/>
</dbReference>
<evidence type="ECO:0000256" key="12">
    <source>
        <dbReference type="ARBA" id="ARBA00035006"/>
    </source>
</evidence>
<dbReference type="Proteomes" id="UP000245119">
    <property type="component" value="Linkage Group LG2"/>
</dbReference>
<evidence type="ECO:0000256" key="17">
    <source>
        <dbReference type="SAM" id="SignalP"/>
    </source>
</evidence>
<evidence type="ECO:0000256" key="5">
    <source>
        <dbReference type="ARBA" id="ARBA00022837"/>
    </source>
</evidence>
<dbReference type="STRING" id="400727.A0A2T7PT54"/>
<dbReference type="PANTHER" id="PTHR14139">
    <property type="entry name" value="CALSYNTENIN"/>
    <property type="match status" value="1"/>
</dbReference>
<evidence type="ECO:0000256" key="16">
    <source>
        <dbReference type="SAM" id="Phobius"/>
    </source>
</evidence>
<keyword evidence="7 16" id="KW-1133">Transmembrane helix</keyword>
<evidence type="ECO:0000313" key="20">
    <source>
        <dbReference type="Proteomes" id="UP000245119"/>
    </source>
</evidence>
<dbReference type="PANTHER" id="PTHR14139:SF2">
    <property type="entry name" value="CALSYNTENIN-1"/>
    <property type="match status" value="1"/>
</dbReference>
<keyword evidence="10" id="KW-0325">Glycoprotein</keyword>
<evidence type="ECO:0000256" key="10">
    <source>
        <dbReference type="ARBA" id="ARBA00023180"/>
    </source>
</evidence>
<feature type="transmembrane region" description="Helical" evidence="16">
    <location>
        <begin position="843"/>
        <end position="865"/>
    </location>
</feature>
<evidence type="ECO:0000256" key="13">
    <source>
        <dbReference type="ARBA" id="ARBA00035015"/>
    </source>
</evidence>
<keyword evidence="4" id="KW-0677">Repeat</keyword>
<dbReference type="SMART" id="SM00112">
    <property type="entry name" value="CA"/>
    <property type="match status" value="2"/>
</dbReference>
<keyword evidence="20" id="KW-1185">Reference proteome</keyword>
<evidence type="ECO:0000256" key="9">
    <source>
        <dbReference type="ARBA" id="ARBA00023136"/>
    </source>
</evidence>
<evidence type="ECO:0000256" key="7">
    <source>
        <dbReference type="ARBA" id="ARBA00022989"/>
    </source>
</evidence>
<organism evidence="19 20">
    <name type="scientific">Pomacea canaliculata</name>
    <name type="common">Golden apple snail</name>
    <dbReference type="NCBI Taxonomy" id="400727"/>
    <lineage>
        <taxon>Eukaryota</taxon>
        <taxon>Metazoa</taxon>
        <taxon>Spiralia</taxon>
        <taxon>Lophotrochozoa</taxon>
        <taxon>Mollusca</taxon>
        <taxon>Gastropoda</taxon>
        <taxon>Caenogastropoda</taxon>
        <taxon>Architaenioglossa</taxon>
        <taxon>Ampullarioidea</taxon>
        <taxon>Ampullariidae</taxon>
        <taxon>Pomacea</taxon>
    </lineage>
</organism>
<dbReference type="Pfam" id="PF19699">
    <property type="entry name" value="CLSTN_C"/>
    <property type="match status" value="1"/>
</dbReference>
<feature type="chain" id="PRO_5015632000" description="Cadherin domain-containing protein" evidence="17">
    <location>
        <begin position="18"/>
        <end position="959"/>
    </location>
</feature>
<dbReference type="InterPro" id="IPR013320">
    <property type="entry name" value="ConA-like_dom_sf"/>
</dbReference>
<dbReference type="Gene3D" id="2.60.40.60">
    <property type="entry name" value="Cadherins"/>
    <property type="match status" value="2"/>
</dbReference>
<evidence type="ECO:0000256" key="11">
    <source>
        <dbReference type="ARBA" id="ARBA00023257"/>
    </source>
</evidence>
<keyword evidence="11" id="KW-0628">Postsynaptic cell membrane</keyword>
<keyword evidence="6" id="KW-0130">Cell adhesion</keyword>
<dbReference type="InterPro" id="IPR002126">
    <property type="entry name" value="Cadherin-like_dom"/>
</dbReference>
<dbReference type="Gene3D" id="2.60.120.200">
    <property type="match status" value="1"/>
</dbReference>
<dbReference type="PRINTS" id="PR00205">
    <property type="entry name" value="CADHERIN"/>
</dbReference>
<dbReference type="AlphaFoldDB" id="A0A2T7PT54"/>
<keyword evidence="2 16" id="KW-0812">Transmembrane</keyword>
<dbReference type="GO" id="GO:0045211">
    <property type="term" value="C:postsynaptic membrane"/>
    <property type="evidence" value="ECO:0007669"/>
    <property type="project" value="UniProtKB-SubCell"/>
</dbReference>
<proteinExistence type="inferred from homology"/>
<comment type="subcellular location">
    <subcellularLocation>
        <location evidence="12">Postsynaptic cell membrane</location>
        <topology evidence="12">Single-pass type I membrane protein</topology>
    </subcellularLocation>
</comment>
<keyword evidence="1" id="KW-1003">Cell membrane</keyword>
<keyword evidence="9 16" id="KW-0472">Membrane</keyword>
<name>A0A2T7PT54_POMCA</name>
<dbReference type="FunFam" id="2.60.40.60:FF:000025">
    <property type="entry name" value="Calsyntenin 1"/>
    <property type="match status" value="1"/>
</dbReference>
<keyword evidence="5 14" id="KW-0106">Calcium</keyword>
<evidence type="ECO:0000259" key="18">
    <source>
        <dbReference type="PROSITE" id="PS50268"/>
    </source>
</evidence>
<dbReference type="EMBL" id="PZQS01000002">
    <property type="protein sequence ID" value="PVD36606.1"/>
    <property type="molecule type" value="Genomic_DNA"/>
</dbReference>
<evidence type="ECO:0000313" key="19">
    <source>
        <dbReference type="EMBL" id="PVD36606.1"/>
    </source>
</evidence>
<evidence type="ECO:0000256" key="3">
    <source>
        <dbReference type="ARBA" id="ARBA00022729"/>
    </source>
</evidence>
<keyword evidence="3 17" id="KW-0732">Signal</keyword>
<dbReference type="GO" id="GO:0007156">
    <property type="term" value="P:homophilic cell adhesion via plasma membrane adhesion molecules"/>
    <property type="evidence" value="ECO:0007669"/>
    <property type="project" value="InterPro"/>
</dbReference>